<dbReference type="InParanoid" id="A0A0C3DFN1"/>
<evidence type="ECO:0000256" key="1">
    <source>
        <dbReference type="SAM" id="MobiDB-lite"/>
    </source>
</evidence>
<evidence type="ECO:0000313" key="2">
    <source>
        <dbReference type="EMBL" id="KIM54901.1"/>
    </source>
</evidence>
<reference evidence="3" key="2">
    <citation type="submission" date="2015-01" db="EMBL/GenBank/DDBJ databases">
        <title>Evolutionary Origins and Diversification of the Mycorrhizal Mutualists.</title>
        <authorList>
            <consortium name="DOE Joint Genome Institute"/>
            <consortium name="Mycorrhizal Genomics Consortium"/>
            <person name="Kohler A."/>
            <person name="Kuo A."/>
            <person name="Nagy L.G."/>
            <person name="Floudas D."/>
            <person name="Copeland A."/>
            <person name="Barry K.W."/>
            <person name="Cichocki N."/>
            <person name="Veneault-Fourrey C."/>
            <person name="LaButti K."/>
            <person name="Lindquist E.A."/>
            <person name="Lipzen A."/>
            <person name="Lundell T."/>
            <person name="Morin E."/>
            <person name="Murat C."/>
            <person name="Riley R."/>
            <person name="Ohm R."/>
            <person name="Sun H."/>
            <person name="Tunlid A."/>
            <person name="Henrissat B."/>
            <person name="Grigoriev I.V."/>
            <person name="Hibbett D.S."/>
            <person name="Martin F."/>
        </authorList>
    </citation>
    <scope>NUCLEOTIDE SEQUENCE [LARGE SCALE GENOMIC DNA]</scope>
    <source>
        <strain evidence="3">Foug A</strain>
    </source>
</reference>
<dbReference type="EMBL" id="KN822144">
    <property type="protein sequence ID" value="KIM54901.1"/>
    <property type="molecule type" value="Genomic_DNA"/>
</dbReference>
<feature type="compositionally biased region" description="Basic and acidic residues" evidence="1">
    <location>
        <begin position="67"/>
        <end position="90"/>
    </location>
</feature>
<sequence>MSPSSTQSPVEAADTYPERTPEEREEAFPPQRHAGAVGIGPEYVSKTGFMEKVVGLKEEIKGKILRKPELVQHGHDRRTGRLAKKAREQADAQDPPNTAGT</sequence>
<dbReference type="AlphaFoldDB" id="A0A0C3DFN1"/>
<reference evidence="2 3" key="1">
    <citation type="submission" date="2014-04" db="EMBL/GenBank/DDBJ databases">
        <authorList>
            <consortium name="DOE Joint Genome Institute"/>
            <person name="Kuo A."/>
            <person name="Kohler A."/>
            <person name="Nagy L.G."/>
            <person name="Floudas D."/>
            <person name="Copeland A."/>
            <person name="Barry K.W."/>
            <person name="Cichocki N."/>
            <person name="Veneault-Fourrey C."/>
            <person name="LaButti K."/>
            <person name="Lindquist E.A."/>
            <person name="Lipzen A."/>
            <person name="Lundell T."/>
            <person name="Morin E."/>
            <person name="Murat C."/>
            <person name="Sun H."/>
            <person name="Tunlid A."/>
            <person name="Henrissat B."/>
            <person name="Grigoriev I.V."/>
            <person name="Hibbett D.S."/>
            <person name="Martin F."/>
            <person name="Nordberg H.P."/>
            <person name="Cantor M.N."/>
            <person name="Hua S.X."/>
        </authorList>
    </citation>
    <scope>NUCLEOTIDE SEQUENCE [LARGE SCALE GENOMIC DNA]</scope>
    <source>
        <strain evidence="2 3">Foug A</strain>
    </source>
</reference>
<evidence type="ECO:0000313" key="3">
    <source>
        <dbReference type="Proteomes" id="UP000053989"/>
    </source>
</evidence>
<accession>A0A0C3DFN1</accession>
<keyword evidence="3" id="KW-1185">Reference proteome</keyword>
<dbReference type="HOGENOM" id="CLU_114638_1_0_1"/>
<feature type="region of interest" description="Disordered" evidence="1">
    <location>
        <begin position="67"/>
        <end position="101"/>
    </location>
</feature>
<protein>
    <submittedName>
        <fullName evidence="2">Uncharacterized protein</fullName>
    </submittedName>
</protein>
<name>A0A0C3DFN1_9AGAM</name>
<organism evidence="2 3">
    <name type="scientific">Scleroderma citrinum Foug A</name>
    <dbReference type="NCBI Taxonomy" id="1036808"/>
    <lineage>
        <taxon>Eukaryota</taxon>
        <taxon>Fungi</taxon>
        <taxon>Dikarya</taxon>
        <taxon>Basidiomycota</taxon>
        <taxon>Agaricomycotina</taxon>
        <taxon>Agaricomycetes</taxon>
        <taxon>Agaricomycetidae</taxon>
        <taxon>Boletales</taxon>
        <taxon>Sclerodermatineae</taxon>
        <taxon>Sclerodermataceae</taxon>
        <taxon>Scleroderma</taxon>
    </lineage>
</organism>
<gene>
    <name evidence="2" type="ORF">SCLCIDRAFT_1221511</name>
</gene>
<dbReference type="OrthoDB" id="2500073at2759"/>
<dbReference type="STRING" id="1036808.A0A0C3DFN1"/>
<dbReference type="Proteomes" id="UP000053989">
    <property type="component" value="Unassembled WGS sequence"/>
</dbReference>
<feature type="region of interest" description="Disordered" evidence="1">
    <location>
        <begin position="1"/>
        <end position="39"/>
    </location>
</feature>
<proteinExistence type="predicted"/>